<evidence type="ECO:0000259" key="3">
    <source>
        <dbReference type="Pfam" id="PF22570"/>
    </source>
</evidence>
<dbReference type="InterPro" id="IPR047793">
    <property type="entry name" value="LiaF_C"/>
</dbReference>
<feature type="domain" description="Cell wall-active antibiotics response LiaF-like C-terminal" evidence="2">
    <location>
        <begin position="159"/>
        <end position="270"/>
    </location>
</feature>
<dbReference type="InterPro" id="IPR016975">
    <property type="entry name" value="Cell_wall_LiaF"/>
</dbReference>
<dbReference type="EMBL" id="CP104064">
    <property type="protein sequence ID" value="WAH37785.1"/>
    <property type="molecule type" value="Genomic_DNA"/>
</dbReference>
<reference evidence="4" key="1">
    <citation type="submission" date="2022-08" db="EMBL/GenBank/DDBJ databases">
        <title>Alicyclobacillus dauci DSM2870, complete genome.</title>
        <authorList>
            <person name="Wang Q."/>
            <person name="Cai R."/>
            <person name="Wang Z."/>
        </authorList>
    </citation>
    <scope>NUCLEOTIDE SEQUENCE</scope>
    <source>
        <strain evidence="4">DSM 28700</strain>
    </source>
</reference>
<proteinExistence type="predicted"/>
<dbReference type="RefSeq" id="WP_268045309.1">
    <property type="nucleotide sequence ID" value="NZ_CP104064.1"/>
</dbReference>
<organism evidence="4 5">
    <name type="scientific">Alicyclobacillus dauci</name>
    <dbReference type="NCBI Taxonomy" id="1475485"/>
    <lineage>
        <taxon>Bacteria</taxon>
        <taxon>Bacillati</taxon>
        <taxon>Bacillota</taxon>
        <taxon>Bacilli</taxon>
        <taxon>Bacillales</taxon>
        <taxon>Alicyclobacillaceae</taxon>
        <taxon>Alicyclobacillus</taxon>
    </lineage>
</organism>
<dbReference type="Proteomes" id="UP001164803">
    <property type="component" value="Chromosome"/>
</dbReference>
<sequence length="273" mass="30362">MRRSSLFGIVVVLVGLFYLLLRMQIIPVHTPWTSGSVLWPLLLVVAGLYGLVESRSKRVPWTAIFMILLGVGMSLKGTHLFPFLNVIGFWGLFFGLAIVLFGLSLIFPGRTWFGPIVVNVSNKGGSRSFDSNMSEDLAVSTELDRRNRSDRIQTDWRLIGDLSIGRSPWVLRDMRLWNGIGDVRVNLATAHVEDGTYRLDVRGWIGDIRVLVPEDLPILVEADVSVGNVTIFGDAQTGTGRSVQLEDEMYASAARRCHLILGLRIGDVEVVRV</sequence>
<gene>
    <name evidence="4" type="primary">liaF</name>
    <name evidence="4" type="ORF">NZD86_04580</name>
</gene>
<dbReference type="InterPro" id="IPR054331">
    <property type="entry name" value="LiaF_TM"/>
</dbReference>
<keyword evidence="5" id="KW-1185">Reference proteome</keyword>
<feature type="transmembrane region" description="Helical" evidence="1">
    <location>
        <begin position="32"/>
        <end position="52"/>
    </location>
</feature>
<dbReference type="Pfam" id="PF09922">
    <property type="entry name" value="LiaF-like_C"/>
    <property type="match status" value="1"/>
</dbReference>
<keyword evidence="1" id="KW-0812">Transmembrane</keyword>
<dbReference type="InterPro" id="IPR024425">
    <property type="entry name" value="LiaF-like_C"/>
</dbReference>
<name>A0ABY6Z4K3_9BACL</name>
<dbReference type="PIRSF" id="PIRSF031509">
    <property type="entry name" value="Cell_wall_LiaF/YvqF"/>
    <property type="match status" value="1"/>
</dbReference>
<keyword evidence="1" id="KW-1133">Transmembrane helix</keyword>
<dbReference type="Pfam" id="PF22570">
    <property type="entry name" value="LiaF-TM"/>
    <property type="match status" value="1"/>
</dbReference>
<feature type="transmembrane region" description="Helical" evidence="1">
    <location>
        <begin position="87"/>
        <end position="107"/>
    </location>
</feature>
<evidence type="ECO:0000313" key="4">
    <source>
        <dbReference type="EMBL" id="WAH37785.1"/>
    </source>
</evidence>
<evidence type="ECO:0000313" key="5">
    <source>
        <dbReference type="Proteomes" id="UP001164803"/>
    </source>
</evidence>
<protein>
    <submittedName>
        <fullName evidence="4">Cell wall-active antibiotics response protein LiaF</fullName>
    </submittedName>
</protein>
<feature type="transmembrane region" description="Helical" evidence="1">
    <location>
        <begin position="59"/>
        <end position="75"/>
    </location>
</feature>
<dbReference type="NCBIfam" id="NF040535">
    <property type="entry name" value="LiaF_C_term"/>
    <property type="match status" value="1"/>
</dbReference>
<evidence type="ECO:0000256" key="1">
    <source>
        <dbReference type="SAM" id="Phobius"/>
    </source>
</evidence>
<accession>A0ABY6Z4K3</accession>
<feature type="domain" description="LiaF transmembrane" evidence="3">
    <location>
        <begin position="6"/>
        <end position="111"/>
    </location>
</feature>
<keyword evidence="1" id="KW-0472">Membrane</keyword>
<evidence type="ECO:0000259" key="2">
    <source>
        <dbReference type="Pfam" id="PF09922"/>
    </source>
</evidence>